<feature type="compositionally biased region" description="Basic residues" evidence="1">
    <location>
        <begin position="40"/>
        <end position="61"/>
    </location>
</feature>
<dbReference type="OrthoDB" id="8543939at2"/>
<dbReference type="Proteomes" id="UP000288587">
    <property type="component" value="Unassembled WGS sequence"/>
</dbReference>
<dbReference type="GO" id="GO:0016020">
    <property type="term" value="C:membrane"/>
    <property type="evidence" value="ECO:0007669"/>
    <property type="project" value="TreeGrafter"/>
</dbReference>
<dbReference type="SUPFAM" id="SSF53474">
    <property type="entry name" value="alpha/beta-Hydrolases"/>
    <property type="match status" value="1"/>
</dbReference>
<dbReference type="InterPro" id="IPR029058">
    <property type="entry name" value="AB_hydrolase_fold"/>
</dbReference>
<dbReference type="Pfam" id="PF00561">
    <property type="entry name" value="Abhydrolase_1"/>
    <property type="match status" value="1"/>
</dbReference>
<feature type="region of interest" description="Disordered" evidence="1">
    <location>
        <begin position="20"/>
        <end position="106"/>
    </location>
</feature>
<dbReference type="EMBL" id="SACM01000003">
    <property type="protein sequence ID" value="RVT84854.1"/>
    <property type="molecule type" value="Genomic_DNA"/>
</dbReference>
<proteinExistence type="predicted"/>
<gene>
    <name evidence="3" type="ORF">EOD73_12050</name>
</gene>
<comment type="caution">
    <text evidence="3">The sequence shown here is derived from an EMBL/GenBank/DDBJ whole genome shotgun (WGS) entry which is preliminary data.</text>
</comment>
<dbReference type="PRINTS" id="PR00111">
    <property type="entry name" value="ABHYDROLASE"/>
</dbReference>
<accession>A0A3S2UD59</accession>
<evidence type="ECO:0000313" key="4">
    <source>
        <dbReference type="Proteomes" id="UP000288587"/>
    </source>
</evidence>
<dbReference type="InterPro" id="IPR050266">
    <property type="entry name" value="AB_hydrolase_sf"/>
</dbReference>
<dbReference type="Gene3D" id="3.40.50.1820">
    <property type="entry name" value="alpha/beta hydrolase"/>
    <property type="match status" value="1"/>
</dbReference>
<evidence type="ECO:0000313" key="3">
    <source>
        <dbReference type="EMBL" id="RVT84854.1"/>
    </source>
</evidence>
<reference evidence="3 4" key="1">
    <citation type="submission" date="2019-01" db="EMBL/GenBank/DDBJ databases">
        <authorList>
            <person name="Chen W.-M."/>
        </authorList>
    </citation>
    <scope>NUCLEOTIDE SEQUENCE [LARGE SCALE GENOMIC DNA]</scope>
    <source>
        <strain evidence="3 4">CCP-18</strain>
    </source>
</reference>
<dbReference type="AlphaFoldDB" id="A0A3S2UD59"/>
<dbReference type="PANTHER" id="PTHR43798:SF33">
    <property type="entry name" value="HYDROLASE, PUTATIVE (AFU_ORTHOLOGUE AFUA_2G14860)-RELATED"/>
    <property type="match status" value="1"/>
</dbReference>
<name>A0A3S2UD59_9BURK</name>
<evidence type="ECO:0000259" key="2">
    <source>
        <dbReference type="Pfam" id="PF00561"/>
    </source>
</evidence>
<feature type="domain" description="AB hydrolase-1" evidence="2">
    <location>
        <begin position="148"/>
        <end position="271"/>
    </location>
</feature>
<evidence type="ECO:0000256" key="1">
    <source>
        <dbReference type="SAM" id="MobiDB-lite"/>
    </source>
</evidence>
<dbReference type="InterPro" id="IPR000073">
    <property type="entry name" value="AB_hydrolase_1"/>
</dbReference>
<dbReference type="PANTHER" id="PTHR43798">
    <property type="entry name" value="MONOACYLGLYCEROL LIPASE"/>
    <property type="match status" value="1"/>
</dbReference>
<keyword evidence="4" id="KW-1185">Reference proteome</keyword>
<sequence>MVQQHAQDLGRARRRVQHALLPGRRAAPARRRQPPQQGLSHHRPERGHRPAGLHPGERRRHLAGEQGPEPVAARQQPHGQGLPHRWLQHPGPRGAERLLRPAAPGVDDGGLPLLSAEVRTVQVHRYHRSDDGLRLHVSEWLGAAPGAPVLLCLPGLTRNGRDFARLAARASAQGWRVLCPDLRGRGLSERDPDPSRYRPDRYVADVLTLLDHLAVPQVHVVGTSLGGMMGTMLAAMQPGRVRALVLNDVGPVLEAEGLARIAGYVGRQPPATSLDEAVARTAATQASVFPDFSTDDWRQMVADTHVVDEGRWVADYDPAIAQGLANGSAVPDLWPLFDAAQAVPMLLLRGALSDLLSTATVAAMRERLPRLQAVEVPMRGHAPTLDEAVARQAVEGFLASVR</sequence>
<keyword evidence="3" id="KW-0378">Hydrolase</keyword>
<protein>
    <submittedName>
        <fullName evidence="3">Alpha/beta hydrolase</fullName>
    </submittedName>
</protein>
<dbReference type="GO" id="GO:0016787">
    <property type="term" value="F:hydrolase activity"/>
    <property type="evidence" value="ECO:0007669"/>
    <property type="project" value="UniProtKB-KW"/>
</dbReference>
<organism evidence="3 4">
    <name type="scientific">Inhella crocodyli</name>
    <dbReference type="NCBI Taxonomy" id="2499851"/>
    <lineage>
        <taxon>Bacteria</taxon>
        <taxon>Pseudomonadati</taxon>
        <taxon>Pseudomonadota</taxon>
        <taxon>Betaproteobacteria</taxon>
        <taxon>Burkholderiales</taxon>
        <taxon>Sphaerotilaceae</taxon>
        <taxon>Inhella</taxon>
    </lineage>
</organism>